<dbReference type="PROSITE" id="PS50977">
    <property type="entry name" value="HTH_TETR_2"/>
    <property type="match status" value="1"/>
</dbReference>
<evidence type="ECO:0000256" key="1">
    <source>
        <dbReference type="ARBA" id="ARBA00023125"/>
    </source>
</evidence>
<name>A0ABZ2PHC1_9NOCA</name>
<dbReference type="InterPro" id="IPR001647">
    <property type="entry name" value="HTH_TetR"/>
</dbReference>
<protein>
    <submittedName>
        <fullName evidence="4">TetR family transcriptional regulator</fullName>
    </submittedName>
</protein>
<evidence type="ECO:0000313" key="5">
    <source>
        <dbReference type="Proteomes" id="UP001432000"/>
    </source>
</evidence>
<dbReference type="EMBL" id="CP147846">
    <property type="protein sequence ID" value="WXG66518.1"/>
    <property type="molecule type" value="Genomic_DNA"/>
</dbReference>
<organism evidence="4 5">
    <name type="scientific">Rhodococcus sovatensis</name>
    <dbReference type="NCBI Taxonomy" id="1805840"/>
    <lineage>
        <taxon>Bacteria</taxon>
        <taxon>Bacillati</taxon>
        <taxon>Actinomycetota</taxon>
        <taxon>Actinomycetes</taxon>
        <taxon>Mycobacteriales</taxon>
        <taxon>Nocardiaceae</taxon>
        <taxon>Rhodococcus</taxon>
    </lineage>
</organism>
<dbReference type="Pfam" id="PF00440">
    <property type="entry name" value="TetR_N"/>
    <property type="match status" value="1"/>
</dbReference>
<reference evidence="4 5" key="1">
    <citation type="submission" date="2024-03" db="EMBL/GenBank/DDBJ databases">
        <title>Natural products discovery in diverse microorganisms through a two-stage MS feature dereplication strategy.</title>
        <authorList>
            <person name="Zhang R."/>
        </authorList>
    </citation>
    <scope>NUCLEOTIDE SEQUENCE [LARGE SCALE GENOMIC DNA]</scope>
    <source>
        <strain evidence="4 5">18930</strain>
    </source>
</reference>
<feature type="domain" description="HTH tetR-type" evidence="3">
    <location>
        <begin position="3"/>
        <end position="63"/>
    </location>
</feature>
<sequence>MERTRKDELAAAAVTVLAEKGSRGLTHRAVDAAAGLKPGAVNYHAPSRTQLLTMALREVFLRDMDTATKHFSLEEWSHRAVVDAVVGFVTDMCSEANRARVIARHHLQGESLTHPELRDAFDVQLAAFVQLVRDGRAAAGAPPSTAAAELFAMSVDGLLRRQVMIGTHPLAAEDVRAIADMVAVQ</sequence>
<dbReference type="Pfam" id="PF17940">
    <property type="entry name" value="TetR_C_31"/>
    <property type="match status" value="1"/>
</dbReference>
<dbReference type="RefSeq" id="WP_338885965.1">
    <property type="nucleotide sequence ID" value="NZ_CP147846.1"/>
</dbReference>
<evidence type="ECO:0000256" key="2">
    <source>
        <dbReference type="PROSITE-ProRule" id="PRU00335"/>
    </source>
</evidence>
<dbReference type="Proteomes" id="UP001432000">
    <property type="component" value="Chromosome"/>
</dbReference>
<evidence type="ECO:0000313" key="4">
    <source>
        <dbReference type="EMBL" id="WXG66518.1"/>
    </source>
</evidence>
<keyword evidence="1 2" id="KW-0238">DNA-binding</keyword>
<keyword evidence="5" id="KW-1185">Reference proteome</keyword>
<proteinExistence type="predicted"/>
<dbReference type="SUPFAM" id="SSF46689">
    <property type="entry name" value="Homeodomain-like"/>
    <property type="match status" value="1"/>
</dbReference>
<gene>
    <name evidence="4" type="ORF">WDS16_14535</name>
</gene>
<feature type="DNA-binding region" description="H-T-H motif" evidence="2">
    <location>
        <begin position="26"/>
        <end position="45"/>
    </location>
</feature>
<dbReference type="Gene3D" id="1.10.357.10">
    <property type="entry name" value="Tetracycline Repressor, domain 2"/>
    <property type="match status" value="1"/>
</dbReference>
<evidence type="ECO:0000259" key="3">
    <source>
        <dbReference type="PROSITE" id="PS50977"/>
    </source>
</evidence>
<accession>A0ABZ2PHC1</accession>
<dbReference type="InterPro" id="IPR009057">
    <property type="entry name" value="Homeodomain-like_sf"/>
</dbReference>
<dbReference type="InterPro" id="IPR041583">
    <property type="entry name" value="TetR_C_31"/>
</dbReference>